<evidence type="ECO:0000256" key="19">
    <source>
        <dbReference type="ARBA" id="ARBA00079582"/>
    </source>
</evidence>
<dbReference type="AlphaFoldDB" id="A0A6P5M4U0"/>
<dbReference type="GO" id="GO:0003677">
    <property type="term" value="F:DNA binding"/>
    <property type="evidence" value="ECO:0007669"/>
    <property type="project" value="UniProtKB-KW"/>
</dbReference>
<evidence type="ECO:0000256" key="10">
    <source>
        <dbReference type="ARBA" id="ARBA00023054"/>
    </source>
</evidence>
<evidence type="ECO:0000256" key="11">
    <source>
        <dbReference type="ARBA" id="ARBA00023125"/>
    </source>
</evidence>
<evidence type="ECO:0000256" key="18">
    <source>
        <dbReference type="ARBA" id="ARBA00068198"/>
    </source>
</evidence>
<keyword evidence="13" id="KW-0234">DNA repair</keyword>
<keyword evidence="5" id="KW-0963">Cytoplasm</keyword>
<keyword evidence="10 20" id="KW-0175">Coiled coil</keyword>
<evidence type="ECO:0000256" key="16">
    <source>
        <dbReference type="ARBA" id="ARBA00053797"/>
    </source>
</evidence>
<comment type="subcellular location">
    <subcellularLocation>
        <location evidence="2">Chromosome</location>
    </subcellularLocation>
    <subcellularLocation>
        <location evidence="3">Cytoplasm</location>
    </subcellularLocation>
    <subcellularLocation>
        <location evidence="1">Nucleus</location>
    </subcellularLocation>
</comment>
<dbReference type="InterPro" id="IPR038051">
    <property type="entry name" value="XRCC4-like_N_sf"/>
</dbReference>
<evidence type="ECO:0000313" key="25">
    <source>
        <dbReference type="Proteomes" id="UP000515140"/>
    </source>
</evidence>
<evidence type="ECO:0000256" key="15">
    <source>
        <dbReference type="ARBA" id="ARBA00025728"/>
    </source>
</evidence>
<evidence type="ECO:0000259" key="23">
    <source>
        <dbReference type="Pfam" id="PF21924"/>
    </source>
</evidence>
<dbReference type="InterPro" id="IPR014751">
    <property type="entry name" value="XRCC4-like_C"/>
</dbReference>
<evidence type="ECO:0000256" key="17">
    <source>
        <dbReference type="ARBA" id="ARBA00061809"/>
    </source>
</evidence>
<dbReference type="Pfam" id="PF21924">
    <property type="entry name" value="XRCC4_CC"/>
    <property type="match status" value="1"/>
</dbReference>
<dbReference type="PANTHER" id="PTHR28559">
    <property type="entry name" value="DNA REPAIR PROTEIN XRCC4"/>
    <property type="match status" value="1"/>
</dbReference>
<dbReference type="FunFam" id="2.170.210.10:FF:000002">
    <property type="entry name" value="DNA repair protein XRCC4"/>
    <property type="match status" value="1"/>
</dbReference>
<evidence type="ECO:0000256" key="13">
    <source>
        <dbReference type="ARBA" id="ARBA00023204"/>
    </source>
</evidence>
<dbReference type="CTD" id="7518"/>
<comment type="function">
    <text evidence="16">Acts as an activator of the phospholipid scramblase activity of XKR4. This form, which is generated upon caspase-3 (CASP3) cleavage, translocates into the cytoplasm and interacts with XKR4, thereby promoting phosphatidylserine scramblase activity of XKR4 and leading to phosphatidylserine exposure on apoptotic cell surface.</text>
</comment>
<dbReference type="KEGG" id="pcw:110222724"/>
<dbReference type="Pfam" id="PF21925">
    <property type="entry name" value="XRCC4_C"/>
    <property type="match status" value="1"/>
</dbReference>
<dbReference type="GO" id="GO:0005694">
    <property type="term" value="C:chromosome"/>
    <property type="evidence" value="ECO:0007669"/>
    <property type="project" value="UniProtKB-SubCell"/>
</dbReference>
<dbReference type="RefSeq" id="XP_020863534.1">
    <property type="nucleotide sequence ID" value="XM_021007875.1"/>
</dbReference>
<keyword evidence="14" id="KW-0539">Nucleus</keyword>
<evidence type="ECO:0000256" key="14">
    <source>
        <dbReference type="ARBA" id="ARBA00023242"/>
    </source>
</evidence>
<feature type="compositionally biased region" description="Acidic residues" evidence="21">
    <location>
        <begin position="228"/>
        <end position="237"/>
    </location>
</feature>
<evidence type="ECO:0000256" key="4">
    <source>
        <dbReference type="ARBA" id="ARBA00022454"/>
    </source>
</evidence>
<evidence type="ECO:0000256" key="20">
    <source>
        <dbReference type="SAM" id="Coils"/>
    </source>
</evidence>
<dbReference type="Pfam" id="PF06632">
    <property type="entry name" value="XRCC4"/>
    <property type="match status" value="1"/>
</dbReference>
<dbReference type="InterPro" id="IPR053963">
    <property type="entry name" value="XRCC4_C"/>
</dbReference>
<dbReference type="InterPro" id="IPR053961">
    <property type="entry name" value="XRCC4_N"/>
</dbReference>
<dbReference type="InterPro" id="IPR010585">
    <property type="entry name" value="DNA_repair_prot_XRCC4"/>
</dbReference>
<reference evidence="26" key="1">
    <citation type="submission" date="2025-08" db="UniProtKB">
        <authorList>
            <consortium name="RefSeq"/>
        </authorList>
    </citation>
    <scope>IDENTIFICATION</scope>
    <source>
        <tissue evidence="26">Spleen</tissue>
    </source>
</reference>
<dbReference type="GO" id="GO:0032807">
    <property type="term" value="C:DNA ligase IV complex"/>
    <property type="evidence" value="ECO:0007669"/>
    <property type="project" value="TreeGrafter"/>
</dbReference>
<evidence type="ECO:0000256" key="7">
    <source>
        <dbReference type="ARBA" id="ARBA00022553"/>
    </source>
</evidence>
<evidence type="ECO:0000256" key="6">
    <source>
        <dbReference type="ARBA" id="ARBA00022499"/>
    </source>
</evidence>
<evidence type="ECO:0000256" key="1">
    <source>
        <dbReference type="ARBA" id="ARBA00004123"/>
    </source>
</evidence>
<organism evidence="25 26">
    <name type="scientific">Phascolarctos cinereus</name>
    <name type="common">Koala</name>
    <dbReference type="NCBI Taxonomy" id="38626"/>
    <lineage>
        <taxon>Eukaryota</taxon>
        <taxon>Metazoa</taxon>
        <taxon>Chordata</taxon>
        <taxon>Craniata</taxon>
        <taxon>Vertebrata</taxon>
        <taxon>Euteleostomi</taxon>
        <taxon>Mammalia</taxon>
        <taxon>Metatheria</taxon>
        <taxon>Diprotodontia</taxon>
        <taxon>Phascolarctidae</taxon>
        <taxon>Phascolarctos</taxon>
    </lineage>
</organism>
<keyword evidence="6" id="KW-1017">Isopeptide bond</keyword>
<evidence type="ECO:0000256" key="12">
    <source>
        <dbReference type="ARBA" id="ARBA00023172"/>
    </source>
</evidence>
<dbReference type="CDD" id="cd22283">
    <property type="entry name" value="HD_XRCC4_N"/>
    <property type="match status" value="1"/>
</dbReference>
<comment type="similarity">
    <text evidence="15">Belongs to the XRCC4-XLF family. XRCC4 subfamily.</text>
</comment>
<dbReference type="GO" id="GO:0005958">
    <property type="term" value="C:DNA-dependent protein kinase-DNA ligase 4 complex"/>
    <property type="evidence" value="ECO:0007669"/>
    <property type="project" value="TreeGrafter"/>
</dbReference>
<evidence type="ECO:0000256" key="8">
    <source>
        <dbReference type="ARBA" id="ARBA00022763"/>
    </source>
</evidence>
<keyword evidence="8" id="KW-0227">DNA damage</keyword>
<dbReference type="SUPFAM" id="SSF50809">
    <property type="entry name" value="XRCC4, N-terminal domain"/>
    <property type="match status" value="1"/>
</dbReference>
<feature type="coiled-coil region" evidence="20">
    <location>
        <begin position="134"/>
        <end position="161"/>
    </location>
</feature>
<name>A0A6P5M4U0_PHACI</name>
<dbReference type="GO" id="GO:0010165">
    <property type="term" value="P:response to X-ray"/>
    <property type="evidence" value="ECO:0007669"/>
    <property type="project" value="TreeGrafter"/>
</dbReference>
<accession>A0A6P5M4U0</accession>
<feature type="compositionally biased region" description="Polar residues" evidence="21">
    <location>
        <begin position="249"/>
        <end position="261"/>
    </location>
</feature>
<evidence type="ECO:0000256" key="5">
    <source>
        <dbReference type="ARBA" id="ARBA00022490"/>
    </source>
</evidence>
<feature type="compositionally biased region" description="Basic and acidic residues" evidence="21">
    <location>
        <begin position="292"/>
        <end position="302"/>
    </location>
</feature>
<evidence type="ECO:0000256" key="21">
    <source>
        <dbReference type="SAM" id="MobiDB-lite"/>
    </source>
</evidence>
<proteinExistence type="inferred from homology"/>
<dbReference type="FunCoup" id="A0A6P5M4U0">
    <property type="interactions" value="1595"/>
</dbReference>
<evidence type="ECO:0000313" key="26">
    <source>
        <dbReference type="RefSeq" id="XP_020863534.1"/>
    </source>
</evidence>
<keyword evidence="11" id="KW-0238">DNA-binding</keyword>
<evidence type="ECO:0000259" key="24">
    <source>
        <dbReference type="Pfam" id="PF21925"/>
    </source>
</evidence>
<evidence type="ECO:0000256" key="9">
    <source>
        <dbReference type="ARBA" id="ARBA00022843"/>
    </source>
</evidence>
<dbReference type="GO" id="GO:0033152">
    <property type="term" value="P:immunoglobulin V(D)J recombination"/>
    <property type="evidence" value="ECO:0007669"/>
    <property type="project" value="TreeGrafter"/>
</dbReference>
<dbReference type="GeneID" id="110222724"/>
<evidence type="ECO:0000256" key="3">
    <source>
        <dbReference type="ARBA" id="ARBA00004496"/>
    </source>
</evidence>
<feature type="domain" description="XRCC4 coiled-coil" evidence="23">
    <location>
        <begin position="118"/>
        <end position="194"/>
    </location>
</feature>
<dbReference type="SUPFAM" id="SSF58022">
    <property type="entry name" value="XRCC4, C-terminal oligomerization domain"/>
    <property type="match status" value="1"/>
</dbReference>
<dbReference type="FunFam" id="1.20.5.370:FF:000011">
    <property type="entry name" value="DNA repair protein XRCC4 isoform X2"/>
    <property type="match status" value="1"/>
</dbReference>
<dbReference type="Proteomes" id="UP000515140">
    <property type="component" value="Unplaced"/>
</dbReference>
<feature type="compositionally biased region" description="Basic and acidic residues" evidence="21">
    <location>
        <begin position="211"/>
        <end position="227"/>
    </location>
</feature>
<keyword evidence="9" id="KW-0832">Ubl conjugation</keyword>
<feature type="domain" description="XRCC4 C-terminal" evidence="24">
    <location>
        <begin position="222"/>
        <end position="310"/>
    </location>
</feature>
<dbReference type="GO" id="GO:0006303">
    <property type="term" value="P:double-strand break repair via nonhomologous end joining"/>
    <property type="evidence" value="ECO:0007669"/>
    <property type="project" value="UniProtKB-ARBA"/>
</dbReference>
<comment type="subunit">
    <text evidence="17">Interacts with XKR4; interacts with the processed form of XKR4, which is cleaved by caspase.</text>
</comment>
<dbReference type="Gene3D" id="2.170.210.10">
    <property type="entry name" value="DNA double-strand break repair and VJ recombination XRCC4, N-terminal"/>
    <property type="match status" value="1"/>
</dbReference>
<dbReference type="InterPro" id="IPR009089">
    <property type="entry name" value="XRCC4_N_sf"/>
</dbReference>
<protein>
    <recommendedName>
        <fullName evidence="18">DNA repair protein XRCC4</fullName>
    </recommendedName>
    <alternativeName>
        <fullName evidence="19">X-ray repair cross-complementing protein 4</fullName>
    </alternativeName>
</protein>
<evidence type="ECO:0000259" key="22">
    <source>
        <dbReference type="Pfam" id="PF06632"/>
    </source>
</evidence>
<dbReference type="InParanoid" id="A0A6P5M4U0"/>
<feature type="region of interest" description="Disordered" evidence="21">
    <location>
        <begin position="199"/>
        <end position="307"/>
    </location>
</feature>
<dbReference type="PANTHER" id="PTHR28559:SF1">
    <property type="entry name" value="DNA REPAIR PROTEIN XRCC4"/>
    <property type="match status" value="1"/>
</dbReference>
<sequence length="345" mass="39401">MERNVSRIHMVSEPSIIYFLQVSWEKDLGSGFDITLTDGQSAWSGAVTASEISREADDMAMERDKYVGELRKALVVGTEPANVYRFDFSKENCHFSYEKSLKDVSFILGSLNLQKVSSPAEVIRELMSYCLNCVADQLAKNKHLQRENEMLQRDWSDVQKRLEKCVTAKENLEADLYKRFVLVLNEKKAKIRSLHKLLKQAQEPEEDTQDERESIDHTESCKKRESAYDESTDEESENLPVPSEVVPANFSQNDSIISSPDVTDIAPSRKKRQRLQKKVDTEPQLVHQKPPLQEKERLREGLEQSSKCPTFMSATILQPQPTRVMEKVEGGQLASKDHFPSMDAT</sequence>
<feature type="domain" description="XRCC4 N-terminal" evidence="22">
    <location>
        <begin position="18"/>
        <end position="113"/>
    </location>
</feature>
<evidence type="ECO:0000256" key="2">
    <source>
        <dbReference type="ARBA" id="ARBA00004286"/>
    </source>
</evidence>
<dbReference type="GO" id="GO:0005737">
    <property type="term" value="C:cytoplasm"/>
    <property type="evidence" value="ECO:0007669"/>
    <property type="project" value="UniProtKB-SubCell"/>
</dbReference>
<keyword evidence="4" id="KW-0158">Chromosome</keyword>
<dbReference type="Gene3D" id="1.20.5.370">
    <property type="match status" value="1"/>
</dbReference>
<keyword evidence="25" id="KW-1185">Reference proteome</keyword>
<keyword evidence="7" id="KW-0597">Phosphoprotein</keyword>
<keyword evidence="12" id="KW-0233">DNA recombination</keyword>
<dbReference type="InterPro" id="IPR053962">
    <property type="entry name" value="XRCC4_CC"/>
</dbReference>
<gene>
    <name evidence="26" type="primary">XRCC4</name>
</gene>